<evidence type="ECO:0000256" key="2">
    <source>
        <dbReference type="ARBA" id="ARBA00007362"/>
    </source>
</evidence>
<keyword evidence="3 6" id="KW-0812">Transmembrane</keyword>
<dbReference type="SUPFAM" id="SSF103481">
    <property type="entry name" value="Multidrug resistance efflux transporter EmrE"/>
    <property type="match status" value="2"/>
</dbReference>
<dbReference type="PANTHER" id="PTHR32322:SF2">
    <property type="entry name" value="EAMA DOMAIN-CONTAINING PROTEIN"/>
    <property type="match status" value="1"/>
</dbReference>
<dbReference type="AlphaFoldDB" id="A0A0G0DSP1"/>
<dbReference type="Proteomes" id="UP000034176">
    <property type="component" value="Unassembled WGS sequence"/>
</dbReference>
<organism evidence="8 9">
    <name type="scientific">Candidatus Gottesmanbacteria bacterium GW2011_GWA1_34_13</name>
    <dbReference type="NCBI Taxonomy" id="1618434"/>
    <lineage>
        <taxon>Bacteria</taxon>
        <taxon>Candidatus Gottesmaniibacteriota</taxon>
    </lineage>
</organism>
<dbReference type="STRING" id="1618434.UR52_C0022G0009"/>
<dbReference type="Gene3D" id="1.10.3730.20">
    <property type="match status" value="1"/>
</dbReference>
<reference evidence="8 9" key="1">
    <citation type="journal article" date="2015" name="Nature">
        <title>rRNA introns, odd ribosomes, and small enigmatic genomes across a large radiation of phyla.</title>
        <authorList>
            <person name="Brown C.T."/>
            <person name="Hug L.A."/>
            <person name="Thomas B.C."/>
            <person name="Sharon I."/>
            <person name="Castelle C.J."/>
            <person name="Singh A."/>
            <person name="Wilkins M.J."/>
            <person name="Williams K.H."/>
            <person name="Banfield J.F."/>
        </authorList>
    </citation>
    <scope>NUCLEOTIDE SEQUENCE [LARGE SCALE GENOMIC DNA]</scope>
</reference>
<feature type="domain" description="EamA" evidence="7">
    <location>
        <begin position="155"/>
        <end position="286"/>
    </location>
</feature>
<evidence type="ECO:0000313" key="9">
    <source>
        <dbReference type="Proteomes" id="UP000034176"/>
    </source>
</evidence>
<evidence type="ECO:0000256" key="4">
    <source>
        <dbReference type="ARBA" id="ARBA00022989"/>
    </source>
</evidence>
<feature type="transmembrane region" description="Helical" evidence="6">
    <location>
        <begin position="184"/>
        <end position="202"/>
    </location>
</feature>
<comment type="similarity">
    <text evidence="2">Belongs to the EamA transporter family.</text>
</comment>
<name>A0A0G0DSP1_9BACT</name>
<feature type="transmembrane region" description="Helical" evidence="6">
    <location>
        <begin position="31"/>
        <end position="53"/>
    </location>
</feature>
<dbReference type="PANTHER" id="PTHR32322">
    <property type="entry name" value="INNER MEMBRANE TRANSPORTER"/>
    <property type="match status" value="1"/>
</dbReference>
<comment type="caution">
    <text evidence="8">The sequence shown here is derived from an EMBL/GenBank/DDBJ whole genome shotgun (WGS) entry which is preliminary data.</text>
</comment>
<accession>A0A0G0DSP1</accession>
<dbReference type="GO" id="GO:0016020">
    <property type="term" value="C:membrane"/>
    <property type="evidence" value="ECO:0007669"/>
    <property type="project" value="UniProtKB-SubCell"/>
</dbReference>
<keyword evidence="4 6" id="KW-1133">Transmembrane helix</keyword>
<evidence type="ECO:0000256" key="3">
    <source>
        <dbReference type="ARBA" id="ARBA00022692"/>
    </source>
</evidence>
<feature type="transmembrane region" description="Helical" evidence="6">
    <location>
        <begin position="214"/>
        <end position="237"/>
    </location>
</feature>
<feature type="transmembrane region" description="Helical" evidence="6">
    <location>
        <begin position="6"/>
        <end position="24"/>
    </location>
</feature>
<evidence type="ECO:0000256" key="1">
    <source>
        <dbReference type="ARBA" id="ARBA00004141"/>
    </source>
</evidence>
<dbReference type="EMBL" id="LBPN01000022">
    <property type="protein sequence ID" value="KKP58102.1"/>
    <property type="molecule type" value="Genomic_DNA"/>
</dbReference>
<feature type="transmembrane region" description="Helical" evidence="6">
    <location>
        <begin position="90"/>
        <end position="109"/>
    </location>
</feature>
<evidence type="ECO:0000313" key="8">
    <source>
        <dbReference type="EMBL" id="KKP58102.1"/>
    </source>
</evidence>
<evidence type="ECO:0000259" key="7">
    <source>
        <dbReference type="Pfam" id="PF00892"/>
    </source>
</evidence>
<evidence type="ECO:0000256" key="6">
    <source>
        <dbReference type="SAM" id="Phobius"/>
    </source>
</evidence>
<dbReference type="InterPro" id="IPR050638">
    <property type="entry name" value="AA-Vitamin_Transporters"/>
</dbReference>
<feature type="transmembrane region" description="Helical" evidence="6">
    <location>
        <begin position="153"/>
        <end position="169"/>
    </location>
</feature>
<evidence type="ECO:0000256" key="5">
    <source>
        <dbReference type="ARBA" id="ARBA00023136"/>
    </source>
</evidence>
<protein>
    <submittedName>
        <fullName evidence="8">Integral membrane protein DUF6</fullName>
    </submittedName>
</protein>
<sequence length="289" mass="32615">MWFWWGIISAIFASVSTIYIKHSLKRISPVLITWAIIVFPIPVLIALCLPNPINSLNLLFWVGVCSSALFFTFAKLWSTQAVQVGLLSKLMPLSCFGTFFLYIWGLIFLGEQITIINFLGMTCIISGAYFLNIESVHEGFWQPITLLFKNKNTMLYLLAMLIGSFVSIFDKTALNNVSPSNPNFTYLMENIVTVIPFTLYLMKKESQIFSKIKTHFWTLLAVGLIYAFSVITLFYAFMSGPVVLSVVLRQTQIATVMLLSFFIFADKPPKHTWLATLIMLAGVVLVKVG</sequence>
<gene>
    <name evidence="8" type="ORF">UR52_C0022G0009</name>
</gene>
<feature type="transmembrane region" description="Helical" evidence="6">
    <location>
        <begin position="59"/>
        <end position="78"/>
    </location>
</feature>
<feature type="domain" description="EamA" evidence="7">
    <location>
        <begin position="2"/>
        <end position="132"/>
    </location>
</feature>
<dbReference type="InterPro" id="IPR037185">
    <property type="entry name" value="EmrE-like"/>
</dbReference>
<keyword evidence="5 6" id="KW-0472">Membrane</keyword>
<comment type="subcellular location">
    <subcellularLocation>
        <location evidence="1">Membrane</location>
        <topology evidence="1">Multi-pass membrane protein</topology>
    </subcellularLocation>
</comment>
<dbReference type="Pfam" id="PF00892">
    <property type="entry name" value="EamA"/>
    <property type="match status" value="2"/>
</dbReference>
<dbReference type="InterPro" id="IPR000620">
    <property type="entry name" value="EamA_dom"/>
</dbReference>
<feature type="transmembrane region" description="Helical" evidence="6">
    <location>
        <begin position="272"/>
        <end position="288"/>
    </location>
</feature>
<proteinExistence type="inferred from homology"/>